<dbReference type="SMART" id="SM00088">
    <property type="entry name" value="PINT"/>
    <property type="match status" value="1"/>
</dbReference>
<dbReference type="GO" id="GO:0002183">
    <property type="term" value="P:cytoplasmic translational initiation"/>
    <property type="evidence" value="ECO:0007669"/>
    <property type="project" value="TreeGrafter"/>
</dbReference>
<dbReference type="STRING" id="436017.A4S5N0"/>
<name>A4S5N0_OSTLU</name>
<dbReference type="GeneID" id="5004667"/>
<feature type="region of interest" description="Disordered" evidence="2">
    <location>
        <begin position="31"/>
        <end position="62"/>
    </location>
</feature>
<keyword evidence="5" id="KW-1185">Reference proteome</keyword>
<feature type="domain" description="PCI" evidence="3">
    <location>
        <begin position="304"/>
        <end position="392"/>
    </location>
</feature>
<dbReference type="PANTHER" id="PTHR15350">
    <property type="entry name" value="COP9 SIGNALOSOME COMPLEX SUBUNIT 7/DENDRITIC CELL PROTEIN GA17"/>
    <property type="match status" value="1"/>
</dbReference>
<dbReference type="EMBL" id="CP000592">
    <property type="protein sequence ID" value="ABO98930.1"/>
    <property type="molecule type" value="Genomic_DNA"/>
</dbReference>
<dbReference type="Pfam" id="PF01399">
    <property type="entry name" value="PCI"/>
    <property type="match status" value="1"/>
</dbReference>
<feature type="compositionally biased region" description="Basic and acidic residues" evidence="2">
    <location>
        <begin position="45"/>
        <end position="55"/>
    </location>
</feature>
<dbReference type="AlphaFoldDB" id="A4S5N0"/>
<evidence type="ECO:0000259" key="3">
    <source>
        <dbReference type="SMART" id="SM00088"/>
    </source>
</evidence>
<gene>
    <name evidence="4" type="ORF">OSTLU_17590</name>
</gene>
<sequence>MPLVERASDGGASPALVAACETLGVLIHGETERRATERADEDDASEARETAKEGASDVEDGEAEKFARALSAKPRGEVLEALTGHAETLFGDGGDKEVSGVVAVMANLAGDDGGAMKRVMECVTASVSERVSLRVRCAIALYNDADAKDGETKLELFEKIAAYCVAAKQKQVLPMLVAHASEAKAWGGEVKTQRRVLKLCVDLLRELEGREEELFSCMIKYLATFENDSGAVAEAADIAKETARIFISSPTMFHGDFLALKGMQHLQSADANALKLLSTMLTGSVADYNALVKANGSIVSGLGLDADDCVAKMRMMALAALGKKGDASYSEIKEAMQCDDGEVEEWVVRAVGAGVVDAKMDQMKQRVVFTRCTDRVFTGAEWQELSSRITQWRGKIAALQKTLSAN</sequence>
<dbReference type="OrthoDB" id="10267031at2759"/>
<dbReference type="InterPro" id="IPR000717">
    <property type="entry name" value="PCI_dom"/>
</dbReference>
<dbReference type="RefSeq" id="XP_001420637.1">
    <property type="nucleotide sequence ID" value="XM_001420600.1"/>
</dbReference>
<dbReference type="PROSITE" id="PS51257">
    <property type="entry name" value="PROKAR_LIPOPROTEIN"/>
    <property type="match status" value="1"/>
</dbReference>
<protein>
    <recommendedName>
        <fullName evidence="3">PCI domain-containing protein</fullName>
    </recommendedName>
</protein>
<dbReference type="Proteomes" id="UP000001568">
    <property type="component" value="Chromosome 12"/>
</dbReference>
<evidence type="ECO:0000256" key="1">
    <source>
        <dbReference type="ARBA" id="ARBA00008482"/>
    </source>
</evidence>
<dbReference type="HOGENOM" id="CLU_678612_0_0_1"/>
<evidence type="ECO:0000313" key="4">
    <source>
        <dbReference type="EMBL" id="ABO98930.1"/>
    </source>
</evidence>
<accession>A4S5N0</accession>
<dbReference type="OMA" id="LATWRAN"/>
<dbReference type="InterPro" id="IPR045237">
    <property type="entry name" value="COPS7/eIF3m"/>
</dbReference>
<dbReference type="eggNOG" id="KOG2753">
    <property type="taxonomic scope" value="Eukaryota"/>
</dbReference>
<dbReference type="GO" id="GO:0005852">
    <property type="term" value="C:eukaryotic translation initiation factor 3 complex"/>
    <property type="evidence" value="ECO:0007669"/>
    <property type="project" value="TreeGrafter"/>
</dbReference>
<organism evidence="4 5">
    <name type="scientific">Ostreococcus lucimarinus (strain CCE9901)</name>
    <dbReference type="NCBI Taxonomy" id="436017"/>
    <lineage>
        <taxon>Eukaryota</taxon>
        <taxon>Viridiplantae</taxon>
        <taxon>Chlorophyta</taxon>
        <taxon>Mamiellophyceae</taxon>
        <taxon>Mamiellales</taxon>
        <taxon>Bathycoccaceae</taxon>
        <taxon>Ostreococcus</taxon>
    </lineage>
</organism>
<reference evidence="4 5" key="1">
    <citation type="journal article" date="2007" name="Proc. Natl. Acad. Sci. U.S.A.">
        <title>The tiny eukaryote Ostreococcus provides genomic insights into the paradox of plankton speciation.</title>
        <authorList>
            <person name="Palenik B."/>
            <person name="Grimwood J."/>
            <person name="Aerts A."/>
            <person name="Rouze P."/>
            <person name="Salamov A."/>
            <person name="Putnam N."/>
            <person name="Dupont C."/>
            <person name="Jorgensen R."/>
            <person name="Derelle E."/>
            <person name="Rombauts S."/>
            <person name="Zhou K."/>
            <person name="Otillar R."/>
            <person name="Merchant S.S."/>
            <person name="Podell S."/>
            <person name="Gaasterland T."/>
            <person name="Napoli C."/>
            <person name="Gendler K."/>
            <person name="Manuell A."/>
            <person name="Tai V."/>
            <person name="Vallon O."/>
            <person name="Piganeau G."/>
            <person name="Jancek S."/>
            <person name="Heijde M."/>
            <person name="Jabbari K."/>
            <person name="Bowler C."/>
            <person name="Lohr M."/>
            <person name="Robbens S."/>
            <person name="Werner G."/>
            <person name="Dubchak I."/>
            <person name="Pazour G.J."/>
            <person name="Ren Q."/>
            <person name="Paulsen I."/>
            <person name="Delwiche C."/>
            <person name="Schmutz J."/>
            <person name="Rokhsar D."/>
            <person name="Van de Peer Y."/>
            <person name="Moreau H."/>
            <person name="Grigoriev I.V."/>
        </authorList>
    </citation>
    <scope>NUCLEOTIDE SEQUENCE [LARGE SCALE GENOMIC DNA]</scope>
    <source>
        <strain evidence="4 5">CCE9901</strain>
    </source>
</reference>
<dbReference type="KEGG" id="olu:OSTLU_17590"/>
<dbReference type="PANTHER" id="PTHR15350:SF2">
    <property type="entry name" value="EUKARYOTIC TRANSLATION INITIATION FACTOR 3 SUBUNIT M"/>
    <property type="match status" value="1"/>
</dbReference>
<comment type="similarity">
    <text evidence="1">Belongs to the CSN7/EIF3M family. CSN7 subfamily.</text>
</comment>
<evidence type="ECO:0000313" key="5">
    <source>
        <dbReference type="Proteomes" id="UP000001568"/>
    </source>
</evidence>
<evidence type="ECO:0000256" key="2">
    <source>
        <dbReference type="SAM" id="MobiDB-lite"/>
    </source>
</evidence>
<proteinExistence type="inferred from homology"/>
<dbReference type="Gramene" id="ABO98930">
    <property type="protein sequence ID" value="ABO98930"/>
    <property type="gene ID" value="OSTLU_17590"/>
</dbReference>